<keyword evidence="2" id="KW-0645">Protease</keyword>
<dbReference type="Proteomes" id="UP001165524">
    <property type="component" value="Unassembled WGS sequence"/>
</dbReference>
<dbReference type="PANTHER" id="PTHR38037:SF1">
    <property type="entry name" value="ATP-DEPENDENT ZINC PROTEASE DOMAIN-CONTAINING PROTEIN-RELATED"/>
    <property type="match status" value="1"/>
</dbReference>
<dbReference type="Pfam" id="PF05618">
    <property type="entry name" value="Zn_protease"/>
    <property type="match status" value="1"/>
</dbReference>
<dbReference type="RefSeq" id="WP_246951407.1">
    <property type="nucleotide sequence ID" value="NZ_JALKII010000004.1"/>
</dbReference>
<gene>
    <name evidence="2" type="ORF">MU846_07885</name>
</gene>
<sequence>MKSAPSSTPHPTRSPTHVGWREWASLPGLGIRAIKVKVDTGARTSALHAFEVNTFVEDGREWVRFRIHPLQDNTELEQECVCPVLDRRQVTDSGGHREERIVIQADIAMGGRHWPIEITLTDRETMKFRMLLGRTAMHGLCVNPQASFLLGGNQREPL</sequence>
<dbReference type="GO" id="GO:0006508">
    <property type="term" value="P:proteolysis"/>
    <property type="evidence" value="ECO:0007669"/>
    <property type="project" value="UniProtKB-KW"/>
</dbReference>
<evidence type="ECO:0000313" key="2">
    <source>
        <dbReference type="EMBL" id="MCK0537627.1"/>
    </source>
</evidence>
<evidence type="ECO:0000259" key="1">
    <source>
        <dbReference type="Pfam" id="PF05618"/>
    </source>
</evidence>
<dbReference type="EMBL" id="JALKII010000004">
    <property type="protein sequence ID" value="MCK0537627.1"/>
    <property type="molecule type" value="Genomic_DNA"/>
</dbReference>
<proteinExistence type="predicted"/>
<feature type="domain" description="Retropepsin-like aspartic endopeptidase" evidence="1">
    <location>
        <begin position="17"/>
        <end position="148"/>
    </location>
</feature>
<protein>
    <submittedName>
        <fullName evidence="2">ATP-dependent zinc protease</fullName>
    </submittedName>
</protein>
<dbReference type="InterPro" id="IPR008503">
    <property type="entry name" value="Asp_endopeptidase"/>
</dbReference>
<reference evidence="2" key="1">
    <citation type="submission" date="2022-04" db="EMBL/GenBank/DDBJ databases">
        <title>Alcanivorax sp. CY1518 draft genome sequence.</title>
        <authorList>
            <person name="Zhao G."/>
            <person name="An M."/>
        </authorList>
    </citation>
    <scope>NUCLEOTIDE SEQUENCE</scope>
    <source>
        <strain evidence="2">CY1518</strain>
    </source>
</reference>
<accession>A0ABT0E7N1</accession>
<evidence type="ECO:0000313" key="3">
    <source>
        <dbReference type="Proteomes" id="UP001165524"/>
    </source>
</evidence>
<dbReference type="Gene3D" id="2.40.70.10">
    <property type="entry name" value="Acid Proteases"/>
    <property type="match status" value="1"/>
</dbReference>
<keyword evidence="2" id="KW-0378">Hydrolase</keyword>
<keyword evidence="3" id="KW-1185">Reference proteome</keyword>
<organism evidence="2 3">
    <name type="scientific">Alcanivorax quisquiliarum</name>
    <dbReference type="NCBI Taxonomy" id="2933565"/>
    <lineage>
        <taxon>Bacteria</taxon>
        <taxon>Pseudomonadati</taxon>
        <taxon>Pseudomonadota</taxon>
        <taxon>Gammaproteobacteria</taxon>
        <taxon>Oceanospirillales</taxon>
        <taxon>Alcanivoracaceae</taxon>
        <taxon>Alcanivorax</taxon>
    </lineage>
</organism>
<name>A0ABT0E7N1_9GAMM</name>
<dbReference type="PANTHER" id="PTHR38037">
    <property type="entry name" value="ZN_PROTEASE DOMAIN-CONTAINING PROTEIN"/>
    <property type="match status" value="1"/>
</dbReference>
<comment type="caution">
    <text evidence="2">The sequence shown here is derived from an EMBL/GenBank/DDBJ whole genome shotgun (WGS) entry which is preliminary data.</text>
</comment>
<dbReference type="GO" id="GO:0008233">
    <property type="term" value="F:peptidase activity"/>
    <property type="evidence" value="ECO:0007669"/>
    <property type="project" value="UniProtKB-KW"/>
</dbReference>
<dbReference type="SUPFAM" id="SSF50630">
    <property type="entry name" value="Acid proteases"/>
    <property type="match status" value="1"/>
</dbReference>
<dbReference type="InterPro" id="IPR021109">
    <property type="entry name" value="Peptidase_aspartic_dom_sf"/>
</dbReference>